<proteinExistence type="predicted"/>
<evidence type="ECO:0000256" key="1">
    <source>
        <dbReference type="SAM" id="SignalP"/>
    </source>
</evidence>
<protein>
    <recommendedName>
        <fullName evidence="4">DUF5626 domain-containing protein</fullName>
    </recommendedName>
</protein>
<keyword evidence="1" id="KW-0732">Signal</keyword>
<evidence type="ECO:0000313" key="3">
    <source>
        <dbReference type="Proteomes" id="UP000198970"/>
    </source>
</evidence>
<accession>A0ABY1C4V3</accession>
<evidence type="ECO:0008006" key="4">
    <source>
        <dbReference type="Google" id="ProtNLM"/>
    </source>
</evidence>
<feature type="chain" id="PRO_5045148893" description="DUF5626 domain-containing protein" evidence="1">
    <location>
        <begin position="26"/>
        <end position="193"/>
    </location>
</feature>
<dbReference type="EMBL" id="LT630003">
    <property type="protein sequence ID" value="SET66526.1"/>
    <property type="molecule type" value="Genomic_DNA"/>
</dbReference>
<dbReference type="Proteomes" id="UP000198970">
    <property type="component" value="Chromosome I"/>
</dbReference>
<dbReference type="RefSeq" id="WP_100041702.1">
    <property type="nucleotide sequence ID" value="NZ_LT630003.1"/>
</dbReference>
<feature type="signal peptide" evidence="1">
    <location>
        <begin position="1"/>
        <end position="25"/>
    </location>
</feature>
<gene>
    <name evidence="2" type="ORF">SAMN02745906_0975</name>
</gene>
<sequence length="193" mass="21462">MIKTIKRLISIMLLFSIICSGNVLASEENYKHITTEDLKVVSEKEVPAGVKPMSFKSDEEAIVYLNKMYDSMQVESNSATINLLARKTNGNVTVATQKTNYLTNAKILLKLRYTTSGNSNTGRIEKLEPYTQFTGFTYGFEWKENNIGTTISSSGKDVHVYVDGTLSSYLLINGLIKLSTRDINLSGNVAVIR</sequence>
<reference evidence="2 3" key="1">
    <citation type="submission" date="2016-10" db="EMBL/GenBank/DDBJ databases">
        <authorList>
            <person name="Varghese N."/>
            <person name="Submissions S."/>
        </authorList>
    </citation>
    <scope>NUCLEOTIDE SEQUENCE [LARGE SCALE GENOMIC DNA]</scope>
    <source>
        <strain evidence="2 3">ATCC 19403</strain>
    </source>
</reference>
<organism evidence="2 3">
    <name type="scientific">Lacrimispora sphenoides JCM 1415</name>
    <dbReference type="NCBI Taxonomy" id="1297793"/>
    <lineage>
        <taxon>Bacteria</taxon>
        <taxon>Bacillati</taxon>
        <taxon>Bacillota</taxon>
        <taxon>Clostridia</taxon>
        <taxon>Lachnospirales</taxon>
        <taxon>Lachnospiraceae</taxon>
        <taxon>Lacrimispora</taxon>
    </lineage>
</organism>
<keyword evidence="3" id="KW-1185">Reference proteome</keyword>
<evidence type="ECO:0000313" key="2">
    <source>
        <dbReference type="EMBL" id="SET66526.1"/>
    </source>
</evidence>
<name>A0ABY1C4V3_9FIRM</name>